<accession>A0A382MVS9</accession>
<name>A0A382MVS9_9ZZZZ</name>
<organism evidence="1">
    <name type="scientific">marine metagenome</name>
    <dbReference type="NCBI Taxonomy" id="408172"/>
    <lineage>
        <taxon>unclassified sequences</taxon>
        <taxon>metagenomes</taxon>
        <taxon>ecological metagenomes</taxon>
    </lineage>
</organism>
<proteinExistence type="predicted"/>
<sequence length="69" mass="6898">MPTAVIPAQAGIQGHCATGLVSDLKMRLWDPASAGTTAGPPFGCAGCPDLPKISLPQRLSVGIIAGVKS</sequence>
<dbReference type="AlphaFoldDB" id="A0A382MVS9"/>
<dbReference type="EMBL" id="UINC01095960">
    <property type="protein sequence ID" value="SVC52448.1"/>
    <property type="molecule type" value="Genomic_DNA"/>
</dbReference>
<evidence type="ECO:0000313" key="1">
    <source>
        <dbReference type="EMBL" id="SVC52448.1"/>
    </source>
</evidence>
<reference evidence="1" key="1">
    <citation type="submission" date="2018-05" db="EMBL/GenBank/DDBJ databases">
        <authorList>
            <person name="Lanie J.A."/>
            <person name="Ng W.-L."/>
            <person name="Kazmierczak K.M."/>
            <person name="Andrzejewski T.M."/>
            <person name="Davidsen T.M."/>
            <person name="Wayne K.J."/>
            <person name="Tettelin H."/>
            <person name="Glass J.I."/>
            <person name="Rusch D."/>
            <person name="Podicherti R."/>
            <person name="Tsui H.-C.T."/>
            <person name="Winkler M.E."/>
        </authorList>
    </citation>
    <scope>NUCLEOTIDE SEQUENCE</scope>
</reference>
<gene>
    <name evidence="1" type="ORF">METZ01_LOCUS305302</name>
</gene>
<protein>
    <submittedName>
        <fullName evidence="1">Uncharacterized protein</fullName>
    </submittedName>
</protein>